<dbReference type="GO" id="GO:0004449">
    <property type="term" value="F:isocitrate dehydrogenase (NAD+) activity"/>
    <property type="evidence" value="ECO:0007669"/>
    <property type="project" value="UniProtKB-EC"/>
</dbReference>
<evidence type="ECO:0000256" key="4">
    <source>
        <dbReference type="ARBA" id="ARBA00011567"/>
    </source>
</evidence>
<dbReference type="EMBL" id="NBSH01000016">
    <property type="protein sequence ID" value="ORX34065.1"/>
    <property type="molecule type" value="Genomic_DNA"/>
</dbReference>
<dbReference type="GO" id="GO:0006099">
    <property type="term" value="P:tricarboxylic acid cycle"/>
    <property type="evidence" value="ECO:0007669"/>
    <property type="project" value="UniProtKB-KW"/>
</dbReference>
<evidence type="ECO:0000313" key="14">
    <source>
        <dbReference type="EMBL" id="ORX34065.1"/>
    </source>
</evidence>
<evidence type="ECO:0000256" key="6">
    <source>
        <dbReference type="ARBA" id="ARBA00022532"/>
    </source>
</evidence>
<name>A0A1Y1UAG3_9TREE</name>
<dbReference type="FunFam" id="3.40.718.10:FF:000001">
    <property type="entry name" value="Isocitrate dehydrogenase [NAD] subunit, mitochondrial"/>
    <property type="match status" value="1"/>
</dbReference>
<dbReference type="GO" id="GO:0005739">
    <property type="term" value="C:mitochondrion"/>
    <property type="evidence" value="ECO:0007669"/>
    <property type="project" value="UniProtKB-SubCell"/>
</dbReference>
<keyword evidence="15" id="KW-1185">Reference proteome</keyword>
<dbReference type="Pfam" id="PF00180">
    <property type="entry name" value="Iso_dh"/>
    <property type="match status" value="1"/>
</dbReference>
<dbReference type="FunCoup" id="A0A1Y1UAG3">
    <property type="interactions" value="445"/>
</dbReference>
<organism evidence="14 15">
    <name type="scientific">Kockovaella imperatae</name>
    <dbReference type="NCBI Taxonomy" id="4999"/>
    <lineage>
        <taxon>Eukaryota</taxon>
        <taxon>Fungi</taxon>
        <taxon>Dikarya</taxon>
        <taxon>Basidiomycota</taxon>
        <taxon>Agaricomycotina</taxon>
        <taxon>Tremellomycetes</taxon>
        <taxon>Tremellales</taxon>
        <taxon>Cuniculitremaceae</taxon>
        <taxon>Kockovaella</taxon>
    </lineage>
</organism>
<accession>A0A1Y1UAG3</accession>
<protein>
    <recommendedName>
        <fullName evidence="12">Isocitrate dehydrogenase [NAD] subunit 1, mitochondrial</fullName>
        <ecNumber evidence="5">1.1.1.41</ecNumber>
    </recommendedName>
    <alternativeName>
        <fullName evidence="11">Isocitric dehydrogenase</fullName>
    </alternativeName>
    <alternativeName>
        <fullName evidence="10">NAD(+)-specific ICDH</fullName>
    </alternativeName>
</protein>
<reference evidence="14 15" key="1">
    <citation type="submission" date="2017-03" db="EMBL/GenBank/DDBJ databases">
        <title>Widespread Adenine N6-methylation of Active Genes in Fungi.</title>
        <authorList>
            <consortium name="DOE Joint Genome Institute"/>
            <person name="Mondo S.J."/>
            <person name="Dannebaum R.O."/>
            <person name="Kuo R.C."/>
            <person name="Louie K.B."/>
            <person name="Bewick A.J."/>
            <person name="Labutti K."/>
            <person name="Haridas S."/>
            <person name="Kuo A."/>
            <person name="Salamov A."/>
            <person name="Ahrendt S.R."/>
            <person name="Lau R."/>
            <person name="Bowen B.P."/>
            <person name="Lipzen A."/>
            <person name="Sullivan W."/>
            <person name="Andreopoulos W.B."/>
            <person name="Clum A."/>
            <person name="Lindquist E."/>
            <person name="Daum C."/>
            <person name="Northen T.R."/>
            <person name="Ramamoorthy G."/>
            <person name="Schmitz R.J."/>
            <person name="Gryganskyi A."/>
            <person name="Culley D."/>
            <person name="Magnuson J."/>
            <person name="James T.Y."/>
            <person name="O'Malley M.A."/>
            <person name="Stajich J.E."/>
            <person name="Spatafora J.W."/>
            <person name="Visel A."/>
            <person name="Grigoriev I.V."/>
        </authorList>
    </citation>
    <scope>NUCLEOTIDE SEQUENCE [LARGE SCALE GENOMIC DNA]</scope>
    <source>
        <strain evidence="14 15">NRRL Y-17943</strain>
    </source>
</reference>
<comment type="subunit">
    <text evidence="4">Octamer of two non-identical subunits IDH1 and IDH2.</text>
</comment>
<dbReference type="Gene3D" id="3.40.718.10">
    <property type="entry name" value="Isopropylmalate Dehydrogenase"/>
    <property type="match status" value="1"/>
</dbReference>
<dbReference type="GO" id="GO:0051287">
    <property type="term" value="F:NAD binding"/>
    <property type="evidence" value="ECO:0007669"/>
    <property type="project" value="InterPro"/>
</dbReference>
<evidence type="ECO:0000256" key="1">
    <source>
        <dbReference type="ARBA" id="ARBA00000837"/>
    </source>
</evidence>
<dbReference type="SUPFAM" id="SSF53659">
    <property type="entry name" value="Isocitrate/Isopropylmalate dehydrogenase-like"/>
    <property type="match status" value="1"/>
</dbReference>
<dbReference type="InterPro" id="IPR004434">
    <property type="entry name" value="Isocitrate_DH_NAD"/>
</dbReference>
<dbReference type="NCBIfam" id="TIGR00175">
    <property type="entry name" value="mito_nad_idh"/>
    <property type="match status" value="1"/>
</dbReference>
<dbReference type="GO" id="GO:0000287">
    <property type="term" value="F:magnesium ion binding"/>
    <property type="evidence" value="ECO:0007669"/>
    <property type="project" value="InterPro"/>
</dbReference>
<evidence type="ECO:0000256" key="11">
    <source>
        <dbReference type="ARBA" id="ARBA00030683"/>
    </source>
</evidence>
<dbReference type="EC" id="1.1.1.41" evidence="5"/>
<evidence type="ECO:0000256" key="3">
    <source>
        <dbReference type="ARBA" id="ARBA00007769"/>
    </source>
</evidence>
<dbReference type="InParanoid" id="A0A1Y1UAG3"/>
<dbReference type="PROSITE" id="PS00470">
    <property type="entry name" value="IDH_IMDH"/>
    <property type="match status" value="1"/>
</dbReference>
<keyword evidence="8" id="KW-0809">Transit peptide</keyword>
<keyword evidence="9" id="KW-0496">Mitochondrion</keyword>
<dbReference type="InterPro" id="IPR019818">
    <property type="entry name" value="IsoCit/isopropylmalate_DH_CS"/>
</dbReference>
<proteinExistence type="inferred from homology"/>
<dbReference type="Proteomes" id="UP000193218">
    <property type="component" value="Unassembled WGS sequence"/>
</dbReference>
<evidence type="ECO:0000256" key="12">
    <source>
        <dbReference type="ARBA" id="ARBA00071938"/>
    </source>
</evidence>
<evidence type="ECO:0000256" key="8">
    <source>
        <dbReference type="ARBA" id="ARBA00022946"/>
    </source>
</evidence>
<sequence>MLASVRASSSSALRAAVNASRTNIPMRTMATVLDDARLPSKIGGKYTVTLIPGDGIGKEVADSVKEIFESIKVPVEWEQYDVSGETTGGDDLFRQAMESLKRNKVGLKGILYTPIDQTGHNSWNVAMRQTLDIYASVVVCKTLPGFPTRHKDVDFAIIRENTEGEYSGLEHQSFPGVVESLKVSTRAKAERIARFAFDFAIKNNRKKVTCIHKANIMKLGDGLFLNTCKRVAEKEYGHTGIQFDSMIVDNTAMQLVSKPQQFDVMVMPNLYGSIVGNVGAALVGGPGIVPGCNFGREYALFEPGCRHVGKDIMGTAKANPSALILSATMMLRHLGLDTQANLIADAVYQVIAEGKVRTPDMKGTNSTNDMTKAIIDKVTA</sequence>
<comment type="catalytic activity">
    <reaction evidence="1">
        <text>D-threo-isocitrate + NAD(+) = 2-oxoglutarate + CO2 + NADH</text>
        <dbReference type="Rhea" id="RHEA:23632"/>
        <dbReference type="ChEBI" id="CHEBI:15562"/>
        <dbReference type="ChEBI" id="CHEBI:16526"/>
        <dbReference type="ChEBI" id="CHEBI:16810"/>
        <dbReference type="ChEBI" id="CHEBI:57540"/>
        <dbReference type="ChEBI" id="CHEBI:57945"/>
        <dbReference type="EC" id="1.1.1.41"/>
    </reaction>
</comment>
<dbReference type="GO" id="GO:0006102">
    <property type="term" value="P:isocitrate metabolic process"/>
    <property type="evidence" value="ECO:0007669"/>
    <property type="project" value="TreeGrafter"/>
</dbReference>
<keyword evidence="7" id="KW-0460">Magnesium</keyword>
<gene>
    <name evidence="14" type="ORF">BD324DRAFT_638249</name>
</gene>
<evidence type="ECO:0000256" key="7">
    <source>
        <dbReference type="ARBA" id="ARBA00022842"/>
    </source>
</evidence>
<evidence type="ECO:0000256" key="10">
    <source>
        <dbReference type="ARBA" id="ARBA00030631"/>
    </source>
</evidence>
<dbReference type="PANTHER" id="PTHR11835">
    <property type="entry name" value="DECARBOXYLATING DEHYDROGENASES-ISOCITRATE, ISOPROPYLMALATE, TARTRATE"/>
    <property type="match status" value="1"/>
</dbReference>
<evidence type="ECO:0000256" key="9">
    <source>
        <dbReference type="ARBA" id="ARBA00023128"/>
    </source>
</evidence>
<comment type="similarity">
    <text evidence="3">Belongs to the isocitrate and isopropylmalate dehydrogenases family.</text>
</comment>
<evidence type="ECO:0000256" key="2">
    <source>
        <dbReference type="ARBA" id="ARBA00004173"/>
    </source>
</evidence>
<evidence type="ECO:0000259" key="13">
    <source>
        <dbReference type="SMART" id="SM01329"/>
    </source>
</evidence>
<dbReference type="InterPro" id="IPR024084">
    <property type="entry name" value="IsoPropMal-DH-like_dom"/>
</dbReference>
<dbReference type="RefSeq" id="XP_021868353.1">
    <property type="nucleotide sequence ID" value="XM_022017094.1"/>
</dbReference>
<comment type="subcellular location">
    <subcellularLocation>
        <location evidence="2">Mitochondrion</location>
    </subcellularLocation>
</comment>
<feature type="domain" description="Isopropylmalate dehydrogenase-like" evidence="13">
    <location>
        <begin position="47"/>
        <end position="374"/>
    </location>
</feature>
<dbReference type="OrthoDB" id="10261637at2759"/>
<dbReference type="SMART" id="SM01329">
    <property type="entry name" value="Iso_dh"/>
    <property type="match status" value="1"/>
</dbReference>
<evidence type="ECO:0000256" key="5">
    <source>
        <dbReference type="ARBA" id="ARBA00013012"/>
    </source>
</evidence>
<comment type="caution">
    <text evidence="14">The sequence shown here is derived from an EMBL/GenBank/DDBJ whole genome shotgun (WGS) entry which is preliminary data.</text>
</comment>
<dbReference type="STRING" id="4999.A0A1Y1UAG3"/>
<dbReference type="PANTHER" id="PTHR11835:SF42">
    <property type="entry name" value="ISOCITRATE DEHYDROGENASE [NAD] SUBUNIT BETA, MITOCHONDRIAL"/>
    <property type="match status" value="1"/>
</dbReference>
<evidence type="ECO:0000313" key="15">
    <source>
        <dbReference type="Proteomes" id="UP000193218"/>
    </source>
</evidence>
<dbReference type="GeneID" id="33558903"/>
<dbReference type="AlphaFoldDB" id="A0A1Y1UAG3"/>
<keyword evidence="6" id="KW-0816">Tricarboxylic acid cycle</keyword>